<evidence type="ECO:0000259" key="10">
    <source>
        <dbReference type="PROSITE" id="PS50853"/>
    </source>
</evidence>
<reference evidence="11 12" key="1">
    <citation type="journal article" date="2019" name="Commun. Biol.">
        <title>The bagworm genome reveals a unique fibroin gene that provides high tensile strength.</title>
        <authorList>
            <person name="Kono N."/>
            <person name="Nakamura H."/>
            <person name="Ohtoshi R."/>
            <person name="Tomita M."/>
            <person name="Numata K."/>
            <person name="Arakawa K."/>
        </authorList>
    </citation>
    <scope>NUCLEOTIDE SEQUENCE [LARGE SCALE GENOMIC DNA]</scope>
</reference>
<evidence type="ECO:0000256" key="3">
    <source>
        <dbReference type="ARBA" id="ARBA00022729"/>
    </source>
</evidence>
<evidence type="ECO:0000256" key="1">
    <source>
        <dbReference type="ARBA" id="ARBA00004167"/>
    </source>
</evidence>
<evidence type="ECO:0000256" key="7">
    <source>
        <dbReference type="ARBA" id="ARBA00023157"/>
    </source>
</evidence>
<dbReference type="EMBL" id="BGZK01003260">
    <property type="protein sequence ID" value="GBO99302.1"/>
    <property type="molecule type" value="Genomic_DNA"/>
</dbReference>
<organism evidence="11 12">
    <name type="scientific">Eumeta variegata</name>
    <name type="common">Bagworm moth</name>
    <name type="synonym">Eumeta japonica</name>
    <dbReference type="NCBI Taxonomy" id="151549"/>
    <lineage>
        <taxon>Eukaryota</taxon>
        <taxon>Metazoa</taxon>
        <taxon>Ecdysozoa</taxon>
        <taxon>Arthropoda</taxon>
        <taxon>Hexapoda</taxon>
        <taxon>Insecta</taxon>
        <taxon>Pterygota</taxon>
        <taxon>Neoptera</taxon>
        <taxon>Endopterygota</taxon>
        <taxon>Lepidoptera</taxon>
        <taxon>Glossata</taxon>
        <taxon>Ditrysia</taxon>
        <taxon>Tineoidea</taxon>
        <taxon>Psychidae</taxon>
        <taxon>Oiketicinae</taxon>
        <taxon>Eumeta</taxon>
    </lineage>
</organism>
<dbReference type="InterPro" id="IPR036116">
    <property type="entry name" value="FN3_sf"/>
</dbReference>
<dbReference type="InterPro" id="IPR013783">
    <property type="entry name" value="Ig-like_fold"/>
</dbReference>
<dbReference type="Gene3D" id="2.60.40.10">
    <property type="entry name" value="Immunoglobulins"/>
    <property type="match status" value="1"/>
</dbReference>
<evidence type="ECO:0000256" key="8">
    <source>
        <dbReference type="ARBA" id="ARBA00023319"/>
    </source>
</evidence>
<comment type="subcellular location">
    <subcellularLocation>
        <location evidence="1">Membrane</location>
        <topology evidence="1">Single-pass membrane protein</topology>
    </subcellularLocation>
</comment>
<evidence type="ECO:0000256" key="6">
    <source>
        <dbReference type="ARBA" id="ARBA00023136"/>
    </source>
</evidence>
<accession>A0A4C1SAU9</accession>
<keyword evidence="4" id="KW-0130">Cell adhesion</keyword>
<evidence type="ECO:0000313" key="12">
    <source>
        <dbReference type="Proteomes" id="UP000299102"/>
    </source>
</evidence>
<protein>
    <recommendedName>
        <fullName evidence="10">Fibronectin type-III domain-containing protein</fullName>
    </recommendedName>
</protein>
<evidence type="ECO:0000313" key="11">
    <source>
        <dbReference type="EMBL" id="GBO99302.1"/>
    </source>
</evidence>
<comment type="caution">
    <text evidence="11">The sequence shown here is derived from an EMBL/GenBank/DDBJ whole genome shotgun (WGS) entry which is preliminary data.</text>
</comment>
<dbReference type="Pfam" id="PF25059">
    <property type="entry name" value="FN3_DSCAM-DSCAML_C"/>
    <property type="match status" value="1"/>
</dbReference>
<name>A0A4C1SAU9_EUMVA</name>
<dbReference type="InterPro" id="IPR056754">
    <property type="entry name" value="DSCAM/DSCAML_C"/>
</dbReference>
<gene>
    <name evidence="11" type="ORF">EVAR_71942_1</name>
</gene>
<dbReference type="CDD" id="cd00063">
    <property type="entry name" value="FN3"/>
    <property type="match status" value="1"/>
</dbReference>
<dbReference type="InterPro" id="IPR003961">
    <property type="entry name" value="FN3_dom"/>
</dbReference>
<evidence type="ECO:0000256" key="9">
    <source>
        <dbReference type="SAM" id="MobiDB-lite"/>
    </source>
</evidence>
<dbReference type="SUPFAM" id="SSF49265">
    <property type="entry name" value="Fibronectin type III"/>
    <property type="match status" value="1"/>
</dbReference>
<dbReference type="PROSITE" id="PS50853">
    <property type="entry name" value="FN3"/>
    <property type="match status" value="1"/>
</dbReference>
<keyword evidence="5" id="KW-1133">Transmembrane helix</keyword>
<keyword evidence="6" id="KW-0472">Membrane</keyword>
<keyword evidence="3" id="KW-0732">Signal</keyword>
<evidence type="ECO:0000256" key="5">
    <source>
        <dbReference type="ARBA" id="ARBA00022989"/>
    </source>
</evidence>
<keyword evidence="2" id="KW-0812">Transmembrane</keyword>
<proteinExistence type="predicted"/>
<dbReference type="GO" id="GO:0016020">
    <property type="term" value="C:membrane"/>
    <property type="evidence" value="ECO:0007669"/>
    <property type="project" value="UniProtKB-SubCell"/>
</dbReference>
<dbReference type="Proteomes" id="UP000299102">
    <property type="component" value="Unassembled WGS sequence"/>
</dbReference>
<dbReference type="STRING" id="151549.A0A4C1SAU9"/>
<sequence length="205" mass="22499">MAVSSHIPPTERIYTVSDLVPGTKYQLRVTAHNNAGSTTAVYNFTTLSPQGESDNPGSIDSEVRKILTLHIPITEYDTLGSESDNDVSARAMNSAKYRPQRETQDESSSSSDATPTSMSRKSKPPFSNRKAAKLAPPAKDTYALRVATQVIMMKQRLGYFEDSLSTTLLTLLCEAWVVQLVTGICKYSVNTILGIWSSLYAYCAM</sequence>
<dbReference type="GO" id="GO:0007155">
    <property type="term" value="P:cell adhesion"/>
    <property type="evidence" value="ECO:0007669"/>
    <property type="project" value="UniProtKB-KW"/>
</dbReference>
<dbReference type="AlphaFoldDB" id="A0A4C1SAU9"/>
<dbReference type="OrthoDB" id="5969272at2759"/>
<keyword evidence="7" id="KW-1015">Disulfide bond</keyword>
<feature type="region of interest" description="Disordered" evidence="9">
    <location>
        <begin position="92"/>
        <end position="134"/>
    </location>
</feature>
<keyword evidence="8" id="KW-0393">Immunoglobulin domain</keyword>
<feature type="domain" description="Fibronectin type-III" evidence="10">
    <location>
        <begin position="1"/>
        <end position="49"/>
    </location>
</feature>
<keyword evidence="12" id="KW-1185">Reference proteome</keyword>
<evidence type="ECO:0000256" key="2">
    <source>
        <dbReference type="ARBA" id="ARBA00022692"/>
    </source>
</evidence>
<evidence type="ECO:0000256" key="4">
    <source>
        <dbReference type="ARBA" id="ARBA00022889"/>
    </source>
</evidence>